<dbReference type="EMBL" id="VIRV01000023">
    <property type="protein sequence ID" value="MBY0759717.1"/>
    <property type="molecule type" value="Genomic_DNA"/>
</dbReference>
<sequence>MSIVIYTYHDPYKIDQEPYWDEIKNCPYFCSAQTLVNGLRSHYKGKFDGGRVSTVKILTDSLYADWASPAWIVKQHTDIDNIINSGFSTDLSESERINIGKAFLFNRDDVFASIRTMFELNVDPSAILKDKLTKEQRFIWGIYQKILASEMKKDFYLAQSLAEEEIDEGVRRAMMAIQEDYDFSDVNLDTIVIHGVHQFNPITLRAIDELQKYKNVILLFNYQKQYKNVYQTWFDIYSAFDCKIIDYDRNEFLATDSSTVSYRGNVLADQLGKLVNGQRRAITVDEPYEVIEFDNMTEFAGYVADIFEEAERKDPQKPMHHMREQIYAANSSANDILKIYFPEQFGERQFLNYPIGHFFLAIANMWDPEKNEIFISDINDVRECLGANILSEDVPGQLVSIFGRIQALFDGCVSIKQMRKRLKSLKKNMKYITDSLEQEYVSHISYYAVTRNEIEKLSGALEELEDIASHFYEDFENTTHNFREFYRKLKNYLQSDILGDRENSEEFADILRRVLSRLEEVESIDASASFECLKSTMSIYLLQESKPGRSANWIVRNFEQIDGDILRSGHEDPNIIYHFACLEDEDVGAVKKAEFPWPLNDEFFEVAQNPVDWKYQVYVKCCNEYKNFKRYALIYGLEFNRAKFKLSYVKRDGNREREPYYLLNILGIKKKKYSSHKVSKRLENTSHIEIENGATGSFDAYDYYRYRICKYRFLMESLVESNTVYKDNFLLLKYLEVMLENAIKEDMQGKPISEAILIDKLDEKYEELKRFFPFAQSVNRMDVINNIRNRLVSGKAKKFSVLSSEEHRYMMIRELFIHKKLENSKNAGVDIMQDKFPNVSAEQIAEKLNQEMLKGVDYMVNVDAWCQFCANRELCTAYYSKSRD</sequence>
<dbReference type="RefSeq" id="WP_221920255.1">
    <property type="nucleotide sequence ID" value="NZ_CP173660.1"/>
</dbReference>
<proteinExistence type="predicted"/>
<evidence type="ECO:0000256" key="1">
    <source>
        <dbReference type="SAM" id="Coils"/>
    </source>
</evidence>
<dbReference type="Proteomes" id="UP000779049">
    <property type="component" value="Unassembled WGS sequence"/>
</dbReference>
<feature type="coiled-coil region" evidence="1">
    <location>
        <begin position="415"/>
        <end position="467"/>
    </location>
</feature>
<name>A0ABS7L9P8_9FIRM</name>
<keyword evidence="3" id="KW-1185">Reference proteome</keyword>
<keyword evidence="1" id="KW-0175">Coiled coil</keyword>
<organism evidence="2 3">
    <name type="scientific">Sellimonas caecigallum</name>
    <dbReference type="NCBI Taxonomy" id="2592333"/>
    <lineage>
        <taxon>Bacteria</taxon>
        <taxon>Bacillati</taxon>
        <taxon>Bacillota</taxon>
        <taxon>Clostridia</taxon>
        <taxon>Lachnospirales</taxon>
        <taxon>Lachnospiraceae</taxon>
        <taxon>Sellimonas</taxon>
    </lineage>
</organism>
<reference evidence="2 3" key="1">
    <citation type="journal article" date="2020" name="New Microbes New Infect">
        <title>Sellimonas caecigallum sp. nov., description and genome sequence of a new member of the Sellimonas genus isolated from the cecum of feral chicken.</title>
        <authorList>
            <person name="Wongkuna S."/>
            <person name="Ghimire S."/>
            <person name="Antony L."/>
            <person name="Chankhamhaengdecha S."/>
            <person name="Janvilisri T."/>
            <person name="Scaria J."/>
        </authorList>
    </citation>
    <scope>NUCLEOTIDE SEQUENCE [LARGE SCALE GENOMIC DNA]</scope>
    <source>
        <strain evidence="2 3">SW451</strain>
    </source>
</reference>
<evidence type="ECO:0000313" key="2">
    <source>
        <dbReference type="EMBL" id="MBY0759717.1"/>
    </source>
</evidence>
<gene>
    <name evidence="2" type="ORF">FLB61_11615</name>
</gene>
<comment type="caution">
    <text evidence="2">The sequence shown here is derived from an EMBL/GenBank/DDBJ whole genome shotgun (WGS) entry which is preliminary data.</text>
</comment>
<accession>A0ABS7L9P8</accession>
<evidence type="ECO:0008006" key="4">
    <source>
        <dbReference type="Google" id="ProtNLM"/>
    </source>
</evidence>
<protein>
    <recommendedName>
        <fullName evidence="4">PD-(D/E)XK endonuclease-like domain-containing protein</fullName>
    </recommendedName>
</protein>
<evidence type="ECO:0000313" key="3">
    <source>
        <dbReference type="Proteomes" id="UP000779049"/>
    </source>
</evidence>